<name>A0ABW9XM90_9BACL</name>
<gene>
    <name evidence="1" type="ORF">GT019_07705</name>
</gene>
<proteinExistence type="predicted"/>
<sequence length="96" mass="10547">MNASQLAASAPVAAQASATDVCVPYGPEPGYQYDPNTLMDAFQKEGTWHARLDLSSLLGASDVKFFYPFTTTLVELRLNREPLPLTGTNYVCRFID</sequence>
<dbReference type="Proteomes" id="UP000665561">
    <property type="component" value="Unassembled WGS sequence"/>
</dbReference>
<accession>A0ABW9XM90</accession>
<keyword evidence="2" id="KW-1185">Reference proteome</keyword>
<dbReference type="RefSeq" id="WP_161742525.1">
    <property type="nucleotide sequence ID" value="NZ_JAAAMV010000003.1"/>
</dbReference>
<organism evidence="1 2">
    <name type="scientific">Paenibacillus glycinis</name>
    <dbReference type="NCBI Taxonomy" id="2697035"/>
    <lineage>
        <taxon>Bacteria</taxon>
        <taxon>Bacillati</taxon>
        <taxon>Bacillota</taxon>
        <taxon>Bacilli</taxon>
        <taxon>Bacillales</taxon>
        <taxon>Paenibacillaceae</taxon>
        <taxon>Paenibacillus</taxon>
    </lineage>
</organism>
<comment type="caution">
    <text evidence="1">The sequence shown here is derived from an EMBL/GenBank/DDBJ whole genome shotgun (WGS) entry which is preliminary data.</text>
</comment>
<evidence type="ECO:0000313" key="2">
    <source>
        <dbReference type="Proteomes" id="UP000665561"/>
    </source>
</evidence>
<protein>
    <submittedName>
        <fullName evidence="1">Uncharacterized protein</fullName>
    </submittedName>
</protein>
<dbReference type="EMBL" id="JAAAMV010000003">
    <property type="protein sequence ID" value="NBD23752.1"/>
    <property type="molecule type" value="Genomic_DNA"/>
</dbReference>
<evidence type="ECO:0000313" key="1">
    <source>
        <dbReference type="EMBL" id="NBD23752.1"/>
    </source>
</evidence>
<reference evidence="1 2" key="1">
    <citation type="submission" date="2020-01" db="EMBL/GenBank/DDBJ databases">
        <title>Paenibacillus soybeanensis sp. nov. isolated from the nodules of soybean (Glycine max(L.) Merr).</title>
        <authorList>
            <person name="Wang H."/>
        </authorList>
    </citation>
    <scope>NUCLEOTIDE SEQUENCE [LARGE SCALE GENOMIC DNA]</scope>
    <source>
        <strain evidence="1 2">T1</strain>
    </source>
</reference>